<dbReference type="AlphaFoldDB" id="A0A434AVD8"/>
<keyword evidence="3" id="KW-1185">Reference proteome</keyword>
<gene>
    <name evidence="2" type="ORF">DLK05_08805</name>
</gene>
<feature type="transmembrane region" description="Helical" evidence="1">
    <location>
        <begin position="141"/>
        <end position="170"/>
    </location>
</feature>
<evidence type="ECO:0000256" key="1">
    <source>
        <dbReference type="SAM" id="Phobius"/>
    </source>
</evidence>
<evidence type="ECO:0000313" key="3">
    <source>
        <dbReference type="Proteomes" id="UP000282985"/>
    </source>
</evidence>
<dbReference type="OrthoDB" id="1115611at2"/>
<accession>A0A434AVD8</accession>
<proteinExistence type="predicted"/>
<keyword evidence="1" id="KW-1133">Transmembrane helix</keyword>
<feature type="transmembrane region" description="Helical" evidence="1">
    <location>
        <begin position="281"/>
        <end position="300"/>
    </location>
</feature>
<keyword evidence="1" id="KW-0812">Transmembrane</keyword>
<feature type="transmembrane region" description="Helical" evidence="1">
    <location>
        <begin position="227"/>
        <end position="245"/>
    </location>
</feature>
<comment type="caution">
    <text evidence="2">The sequence shown here is derived from an EMBL/GenBank/DDBJ whole genome shotgun (WGS) entry which is preliminary data.</text>
</comment>
<protein>
    <recommendedName>
        <fullName evidence="4">Glycosyltransferase RgtA/B/C/D-like domain-containing protein</fullName>
    </recommendedName>
</protein>
<feature type="transmembrane region" description="Helical" evidence="1">
    <location>
        <begin position="12"/>
        <end position="30"/>
    </location>
</feature>
<organism evidence="2 3">
    <name type="scientific">Ancylomarina longa</name>
    <dbReference type="NCBI Taxonomy" id="2487017"/>
    <lineage>
        <taxon>Bacteria</taxon>
        <taxon>Pseudomonadati</taxon>
        <taxon>Bacteroidota</taxon>
        <taxon>Bacteroidia</taxon>
        <taxon>Marinilabiliales</taxon>
        <taxon>Marinifilaceae</taxon>
        <taxon>Ancylomarina</taxon>
    </lineage>
</organism>
<dbReference type="EMBL" id="RJJX01000009">
    <property type="protein sequence ID" value="RUT78410.1"/>
    <property type="molecule type" value="Genomic_DNA"/>
</dbReference>
<evidence type="ECO:0000313" key="2">
    <source>
        <dbReference type="EMBL" id="RUT78410.1"/>
    </source>
</evidence>
<feature type="transmembrane region" description="Helical" evidence="1">
    <location>
        <begin position="93"/>
        <end position="121"/>
    </location>
</feature>
<feature type="transmembrane region" description="Helical" evidence="1">
    <location>
        <begin position="305"/>
        <end position="324"/>
    </location>
</feature>
<name>A0A434AVD8_9BACT</name>
<feature type="transmembrane region" description="Helical" evidence="1">
    <location>
        <begin position="177"/>
        <end position="197"/>
    </location>
</feature>
<dbReference type="Proteomes" id="UP000282985">
    <property type="component" value="Unassembled WGS sequence"/>
</dbReference>
<evidence type="ECO:0008006" key="4">
    <source>
        <dbReference type="Google" id="ProtNLM"/>
    </source>
</evidence>
<reference evidence="2 3" key="1">
    <citation type="submission" date="2018-11" db="EMBL/GenBank/DDBJ databases">
        <title>Parancylomarina longa gen. nov., sp. nov., isolated from sediments of southern Okinawa.</title>
        <authorList>
            <person name="Fu T."/>
        </authorList>
    </citation>
    <scope>NUCLEOTIDE SEQUENCE [LARGE SCALE GENOMIC DNA]</scope>
    <source>
        <strain evidence="2 3">T3-2 S1-C</strain>
    </source>
</reference>
<feature type="transmembrane region" description="Helical" evidence="1">
    <location>
        <begin position="257"/>
        <end position="275"/>
    </location>
</feature>
<sequence>MLLKTLKGRHILLLIFVPFIILAFWIPVFINPISLTGDIPQMPLYHLMQVITGHNLLVLNSFGLLLLVLLAFLMVRLNERFVFIRQRTDLPAFILAIIASGTISLKGVHPSLFAAFILFFAIDKMFSVYHDSRTLSKSFDIGLLIGLASLFYLFAALYMVWFCFSLLVLGYFRGREVLAGITGFLTPIFFVVGWYFWFDGLPFFTDTIQRLISVNQLSMQSSLFQDIFWGFLGFLVVISSLYMINVVEEKKISSRKYFMILLIFFLIAVFLYFLIPGAGIELYFIAIIPVTYILSHYFVLQKHRWIGEILFSALILSSVLLAFLR</sequence>
<dbReference type="RefSeq" id="WP_127343616.1">
    <property type="nucleotide sequence ID" value="NZ_RJJX01000009.1"/>
</dbReference>
<keyword evidence="1" id="KW-0472">Membrane</keyword>
<feature type="transmembrane region" description="Helical" evidence="1">
    <location>
        <begin position="50"/>
        <end position="73"/>
    </location>
</feature>